<accession>A0A1J1IR04</accession>
<dbReference type="EMBL" id="CVRI01000058">
    <property type="protein sequence ID" value="CRL02669.1"/>
    <property type="molecule type" value="Genomic_DNA"/>
</dbReference>
<protein>
    <submittedName>
        <fullName evidence="3">CLUMA_CG015959, isoform A</fullName>
    </submittedName>
</protein>
<evidence type="ECO:0000313" key="3">
    <source>
        <dbReference type="EMBL" id="CRL02669.1"/>
    </source>
</evidence>
<gene>
    <name evidence="3" type="ORF">CLUMA_CG015959</name>
</gene>
<evidence type="ECO:0000256" key="1">
    <source>
        <dbReference type="SAM" id="MobiDB-lite"/>
    </source>
</evidence>
<dbReference type="Proteomes" id="UP000183832">
    <property type="component" value="Unassembled WGS sequence"/>
</dbReference>
<evidence type="ECO:0000313" key="4">
    <source>
        <dbReference type="Proteomes" id="UP000183832"/>
    </source>
</evidence>
<dbReference type="AlphaFoldDB" id="A0A1J1IR04"/>
<feature type="chain" id="PRO_5012385071" evidence="2">
    <location>
        <begin position="28"/>
        <end position="91"/>
    </location>
</feature>
<proteinExistence type="predicted"/>
<evidence type="ECO:0000256" key="2">
    <source>
        <dbReference type="SAM" id="SignalP"/>
    </source>
</evidence>
<sequence length="91" mass="10793">MFEKFHQLNKTFLLLIVVIQNVKLNEAEKIQLLEASHNTYSSLEKHEEQKNNSNKDLMNIQVGKETRASTTYNKSRRLLTKKTWHIPRQKV</sequence>
<keyword evidence="2" id="KW-0732">Signal</keyword>
<feature type="signal peptide" evidence="2">
    <location>
        <begin position="1"/>
        <end position="27"/>
    </location>
</feature>
<organism evidence="3 4">
    <name type="scientific">Clunio marinus</name>
    <dbReference type="NCBI Taxonomy" id="568069"/>
    <lineage>
        <taxon>Eukaryota</taxon>
        <taxon>Metazoa</taxon>
        <taxon>Ecdysozoa</taxon>
        <taxon>Arthropoda</taxon>
        <taxon>Hexapoda</taxon>
        <taxon>Insecta</taxon>
        <taxon>Pterygota</taxon>
        <taxon>Neoptera</taxon>
        <taxon>Endopterygota</taxon>
        <taxon>Diptera</taxon>
        <taxon>Nematocera</taxon>
        <taxon>Chironomoidea</taxon>
        <taxon>Chironomidae</taxon>
        <taxon>Clunio</taxon>
    </lineage>
</organism>
<keyword evidence="4" id="KW-1185">Reference proteome</keyword>
<feature type="region of interest" description="Disordered" evidence="1">
    <location>
        <begin position="43"/>
        <end position="66"/>
    </location>
</feature>
<reference evidence="3 4" key="1">
    <citation type="submission" date="2015-04" db="EMBL/GenBank/DDBJ databases">
        <authorList>
            <person name="Syromyatnikov M.Y."/>
            <person name="Popov V.N."/>
        </authorList>
    </citation>
    <scope>NUCLEOTIDE SEQUENCE [LARGE SCALE GENOMIC DNA]</scope>
</reference>
<name>A0A1J1IR04_9DIPT</name>